<evidence type="ECO:0000313" key="6">
    <source>
        <dbReference type="Proteomes" id="UP000577697"/>
    </source>
</evidence>
<keyword evidence="6" id="KW-1185">Reference proteome</keyword>
<feature type="compositionally biased region" description="Basic and acidic residues" evidence="1">
    <location>
        <begin position="72"/>
        <end position="93"/>
    </location>
</feature>
<dbReference type="KEGG" id="aak:AA2016_4249"/>
<sequence length="138" mass="14990">MRSFVLLTASIVFALITLTPGLATAEKKLDSCKSDRARLCPGLARHECKLGRYVDQLSTMCRAVIEPEMKAKGKVPKQREAKGKAPKQREAKGDGACAADRARLCGSSKGGADCRLGKMINELSPRCRATVQQRQATR</sequence>
<feature type="region of interest" description="Disordered" evidence="1">
    <location>
        <begin position="72"/>
        <end position="96"/>
    </location>
</feature>
<proteinExistence type="predicted"/>
<dbReference type="EMBL" id="CP015005">
    <property type="protein sequence ID" value="AMS43165.1"/>
    <property type="molecule type" value="Genomic_DNA"/>
</dbReference>
<evidence type="ECO:0000313" key="4">
    <source>
        <dbReference type="EMBL" id="MBB3706288.1"/>
    </source>
</evidence>
<accession>A0AAC8YRG0</accession>
<dbReference type="AlphaFoldDB" id="A0AAC8YRG0"/>
<dbReference type="RefSeq" id="WP_067963475.1">
    <property type="nucleotide sequence ID" value="NZ_CP015005.1"/>
</dbReference>
<feature type="signal peptide" evidence="2">
    <location>
        <begin position="1"/>
        <end position="25"/>
    </location>
</feature>
<evidence type="ECO:0008006" key="7">
    <source>
        <dbReference type="Google" id="ProtNLM"/>
    </source>
</evidence>
<dbReference type="Proteomes" id="UP000075755">
    <property type="component" value="Chromosome"/>
</dbReference>
<evidence type="ECO:0000313" key="3">
    <source>
        <dbReference type="EMBL" id="AMS43165.1"/>
    </source>
</evidence>
<organism evidence="3 5">
    <name type="scientific">Aminobacter aminovorans</name>
    <name type="common">Chelatobacter heintzii</name>
    <dbReference type="NCBI Taxonomy" id="83263"/>
    <lineage>
        <taxon>Bacteria</taxon>
        <taxon>Pseudomonadati</taxon>
        <taxon>Pseudomonadota</taxon>
        <taxon>Alphaproteobacteria</taxon>
        <taxon>Hyphomicrobiales</taxon>
        <taxon>Phyllobacteriaceae</taxon>
        <taxon>Aminobacter</taxon>
    </lineage>
</organism>
<keyword evidence="2" id="KW-0732">Signal</keyword>
<evidence type="ECO:0000256" key="2">
    <source>
        <dbReference type="SAM" id="SignalP"/>
    </source>
</evidence>
<evidence type="ECO:0000313" key="5">
    <source>
        <dbReference type="Proteomes" id="UP000075755"/>
    </source>
</evidence>
<name>A0AAC8YRG0_AMIAI</name>
<evidence type="ECO:0000256" key="1">
    <source>
        <dbReference type="SAM" id="MobiDB-lite"/>
    </source>
</evidence>
<reference evidence="4 6" key="2">
    <citation type="submission" date="2020-08" db="EMBL/GenBank/DDBJ databases">
        <title>Genomic Encyclopedia of Type Strains, Phase IV (KMG-IV): sequencing the most valuable type-strain genomes for metagenomic binning, comparative biology and taxonomic classification.</title>
        <authorList>
            <person name="Goeker M."/>
        </authorList>
    </citation>
    <scope>NUCLEOTIDE SEQUENCE [LARGE SCALE GENOMIC DNA]</scope>
    <source>
        <strain evidence="4 6">DSM 10368</strain>
    </source>
</reference>
<dbReference type="Proteomes" id="UP000577697">
    <property type="component" value="Unassembled WGS sequence"/>
</dbReference>
<gene>
    <name evidence="3" type="ORF">AA2016_4249</name>
    <name evidence="4" type="ORF">FHS67_002608</name>
</gene>
<protein>
    <recommendedName>
        <fullName evidence="7">Cysteine rich repeat</fullName>
    </recommendedName>
</protein>
<reference evidence="3 5" key="1">
    <citation type="submission" date="2016-03" db="EMBL/GenBank/DDBJ databases">
        <title>Complete genome of Aminobacter aminovorans KCTC 2477.</title>
        <authorList>
            <person name="Kim K.M."/>
        </authorList>
    </citation>
    <scope>NUCLEOTIDE SEQUENCE [LARGE SCALE GENOMIC DNA]</scope>
    <source>
        <strain evidence="3 5">KCTC 2477</strain>
    </source>
</reference>
<feature type="chain" id="PRO_5042100236" description="Cysteine rich repeat" evidence="2">
    <location>
        <begin position="26"/>
        <end position="138"/>
    </location>
</feature>
<dbReference type="EMBL" id="JACICB010000008">
    <property type="protein sequence ID" value="MBB3706288.1"/>
    <property type="molecule type" value="Genomic_DNA"/>
</dbReference>